<dbReference type="Proteomes" id="UP000183954">
    <property type="component" value="Unassembled WGS sequence"/>
</dbReference>
<accession>A0A1M5RIG1</accession>
<dbReference type="PROSITE" id="PS51930">
    <property type="entry name" value="BMC_2"/>
    <property type="match status" value="1"/>
</dbReference>
<dbReference type="InterPro" id="IPR000249">
    <property type="entry name" value="BMC_dom"/>
</dbReference>
<name>A0A1M5RIG1_9FIRM</name>
<dbReference type="RefSeq" id="WP_073027703.1">
    <property type="nucleotide sequence ID" value="NZ_FQXJ01000003.1"/>
</dbReference>
<dbReference type="Gene3D" id="3.30.70.1710">
    <property type="match status" value="1"/>
</dbReference>
<keyword evidence="6" id="KW-1185">Reference proteome</keyword>
<evidence type="ECO:0000256" key="1">
    <source>
        <dbReference type="ARBA" id="ARBA00024322"/>
    </source>
</evidence>
<evidence type="ECO:0000313" key="6">
    <source>
        <dbReference type="Proteomes" id="UP000183954"/>
    </source>
</evidence>
<dbReference type="PANTHER" id="PTHR33941:SF11">
    <property type="entry name" value="BACTERIAL MICROCOMPARTMENT SHELL PROTEIN PDUJ"/>
    <property type="match status" value="1"/>
</dbReference>
<sequence length="222" mass="24101">MQALGLIETHGLIPAIEGADVMLKTAQVELVGRTFVGAGLVTITVTGDVGAVKAAVEAGVTAVEKIGPLSLVSHHVIPRPHQEIESMVDERANPVEEQPIPVATQEKSSFLSDADPTAKIVDPLPNQDTATELTEPAKTRQESIESAQIMLNQLCKERVDAFVQEFGLEKSLDVLRTITVVKLRNLAREYKELGIAGRAISKADKDLLIQKLTGYYQQEIQK</sequence>
<dbReference type="EMBL" id="FQXJ01000003">
    <property type="protein sequence ID" value="SHH26107.1"/>
    <property type="molecule type" value="Genomic_DNA"/>
</dbReference>
<proteinExistence type="inferred from homology"/>
<dbReference type="CDD" id="cd07045">
    <property type="entry name" value="BMC_CcmK_like"/>
    <property type="match status" value="1"/>
</dbReference>
<gene>
    <name evidence="5" type="ORF">SAMN02746098_00573</name>
</gene>
<dbReference type="AlphaFoldDB" id="A0A1M5RIG1"/>
<reference evidence="6" key="1">
    <citation type="submission" date="2016-11" db="EMBL/GenBank/DDBJ databases">
        <authorList>
            <person name="Varghese N."/>
            <person name="Submissions S."/>
        </authorList>
    </citation>
    <scope>NUCLEOTIDE SEQUENCE [LARGE SCALE GENOMIC DNA]</scope>
    <source>
        <strain evidence="6">DSM 15449</strain>
    </source>
</reference>
<evidence type="ECO:0000313" key="5">
    <source>
        <dbReference type="EMBL" id="SHH26107.1"/>
    </source>
</evidence>
<evidence type="ECO:0000256" key="2">
    <source>
        <dbReference type="ARBA" id="ARBA00024446"/>
    </source>
</evidence>
<dbReference type="InterPro" id="IPR044872">
    <property type="entry name" value="CcmK/CsoS1_BMC"/>
</dbReference>
<feature type="domain" description="BMC" evidence="4">
    <location>
        <begin position="3"/>
        <end position="89"/>
    </location>
</feature>
<comment type="similarity">
    <text evidence="3">Belongs to the bacterial microcompartments protein family.</text>
</comment>
<comment type="subcellular location">
    <subcellularLocation>
        <location evidence="1">Bacterial microcompartment</location>
    </subcellularLocation>
</comment>
<dbReference type="Pfam" id="PF00936">
    <property type="entry name" value="BMC"/>
    <property type="match status" value="1"/>
</dbReference>
<evidence type="ECO:0000256" key="3">
    <source>
        <dbReference type="PROSITE-ProRule" id="PRU01278"/>
    </source>
</evidence>
<keyword evidence="2" id="KW-1283">Bacterial microcompartment</keyword>
<dbReference type="STRING" id="1121420.SAMN02746098_00573"/>
<dbReference type="SMART" id="SM00877">
    <property type="entry name" value="BMC"/>
    <property type="match status" value="1"/>
</dbReference>
<evidence type="ECO:0000259" key="4">
    <source>
        <dbReference type="PROSITE" id="PS51930"/>
    </source>
</evidence>
<dbReference type="InterPro" id="IPR037233">
    <property type="entry name" value="CcmK-like_sf"/>
</dbReference>
<organism evidence="5 6">
    <name type="scientific">Desulfosporosinus lacus DSM 15449</name>
    <dbReference type="NCBI Taxonomy" id="1121420"/>
    <lineage>
        <taxon>Bacteria</taxon>
        <taxon>Bacillati</taxon>
        <taxon>Bacillota</taxon>
        <taxon>Clostridia</taxon>
        <taxon>Eubacteriales</taxon>
        <taxon>Desulfitobacteriaceae</taxon>
        <taxon>Desulfosporosinus</taxon>
    </lineage>
</organism>
<dbReference type="GO" id="GO:0031469">
    <property type="term" value="C:bacterial microcompartment"/>
    <property type="evidence" value="ECO:0007669"/>
    <property type="project" value="UniProtKB-SubCell"/>
</dbReference>
<dbReference type="OrthoDB" id="9812608at2"/>
<dbReference type="InterPro" id="IPR050575">
    <property type="entry name" value="BMC_shell"/>
</dbReference>
<protein>
    <submittedName>
        <fullName evidence="5">BMC domain-containing protein</fullName>
    </submittedName>
</protein>
<dbReference type="PANTHER" id="PTHR33941">
    <property type="entry name" value="PROPANEDIOL UTILIZATION PROTEIN PDUA"/>
    <property type="match status" value="1"/>
</dbReference>
<dbReference type="SUPFAM" id="SSF143414">
    <property type="entry name" value="CcmK-like"/>
    <property type="match status" value="1"/>
</dbReference>